<organism evidence="2 3">
    <name type="scientific">Oesophagostomum dentatum</name>
    <name type="common">Nodular worm</name>
    <dbReference type="NCBI Taxonomy" id="61180"/>
    <lineage>
        <taxon>Eukaryota</taxon>
        <taxon>Metazoa</taxon>
        <taxon>Ecdysozoa</taxon>
        <taxon>Nematoda</taxon>
        <taxon>Chromadorea</taxon>
        <taxon>Rhabditida</taxon>
        <taxon>Rhabditina</taxon>
        <taxon>Rhabditomorpha</taxon>
        <taxon>Strongyloidea</taxon>
        <taxon>Strongylidae</taxon>
        <taxon>Oesophagostomum</taxon>
    </lineage>
</organism>
<gene>
    <name evidence="2" type="ORF">OESDEN_24723</name>
</gene>
<reference evidence="2 3" key="1">
    <citation type="submission" date="2014-03" db="EMBL/GenBank/DDBJ databases">
        <title>Draft genome of the hookworm Oesophagostomum dentatum.</title>
        <authorList>
            <person name="Mitreva M."/>
        </authorList>
    </citation>
    <scope>NUCLEOTIDE SEQUENCE [LARGE SCALE GENOMIC DNA]</scope>
    <source>
        <strain evidence="2 3">OD-Hann</strain>
    </source>
</reference>
<evidence type="ECO:0000313" key="2">
    <source>
        <dbReference type="EMBL" id="KHJ75661.1"/>
    </source>
</evidence>
<feature type="chain" id="PRO_5002061187" evidence="1">
    <location>
        <begin position="20"/>
        <end position="113"/>
    </location>
</feature>
<dbReference type="AlphaFoldDB" id="A0A0B1RVL3"/>
<sequence length="113" mass="12733">MGLSLLSVIVLFLLRPVLKRRKEFSVPSKNLLRRSFKPRDCGPATVLLSALAKIPQMRVNRIALVNPAILYRMDQNAGSDVAMEQKPQIDELSNSVKKEANDDQVCFSDIKYC</sequence>
<accession>A0A0B1RVL3</accession>
<evidence type="ECO:0000313" key="3">
    <source>
        <dbReference type="Proteomes" id="UP000053660"/>
    </source>
</evidence>
<evidence type="ECO:0000256" key="1">
    <source>
        <dbReference type="SAM" id="SignalP"/>
    </source>
</evidence>
<dbReference type="EMBL" id="KN612525">
    <property type="protein sequence ID" value="KHJ75661.1"/>
    <property type="molecule type" value="Genomic_DNA"/>
</dbReference>
<protein>
    <submittedName>
        <fullName evidence="2">Uncharacterized protein</fullName>
    </submittedName>
</protein>
<keyword evidence="1" id="KW-0732">Signal</keyword>
<keyword evidence="3" id="KW-1185">Reference proteome</keyword>
<proteinExistence type="predicted"/>
<name>A0A0B1RVL3_OESDE</name>
<dbReference type="Proteomes" id="UP000053660">
    <property type="component" value="Unassembled WGS sequence"/>
</dbReference>
<feature type="signal peptide" evidence="1">
    <location>
        <begin position="1"/>
        <end position="19"/>
    </location>
</feature>